<dbReference type="EMBL" id="JAUMIS010000002">
    <property type="protein sequence ID" value="MDO3722706.1"/>
    <property type="molecule type" value="Genomic_DNA"/>
</dbReference>
<reference evidence="3" key="1">
    <citation type="submission" date="2023-07" db="EMBL/GenBank/DDBJ databases">
        <title>Marinobacter sp. chi1 genome sequencing and assembly.</title>
        <authorList>
            <person name="Park S."/>
        </authorList>
    </citation>
    <scope>NUCLEOTIDE SEQUENCE</scope>
    <source>
        <strain evidence="3">Chi1</strain>
    </source>
</reference>
<organism evidence="3 4">
    <name type="scientific">Marinobacter suaedae</name>
    <dbReference type="NCBI Taxonomy" id="3057675"/>
    <lineage>
        <taxon>Bacteria</taxon>
        <taxon>Pseudomonadati</taxon>
        <taxon>Pseudomonadota</taxon>
        <taxon>Gammaproteobacteria</taxon>
        <taxon>Pseudomonadales</taxon>
        <taxon>Marinobacteraceae</taxon>
        <taxon>Marinobacter</taxon>
    </lineage>
</organism>
<evidence type="ECO:0000313" key="4">
    <source>
        <dbReference type="Proteomes" id="UP001168640"/>
    </source>
</evidence>
<evidence type="ECO:0000259" key="2">
    <source>
        <dbReference type="Pfam" id="PF12262"/>
    </source>
</evidence>
<sequence>MFKKTLISVAVASSLGLTGCFDSADSGANANPDYQINNPDIDGKTWPEFNPVTGELPVPNDLIFDSEQGDGTFGVADTAPPVTTALNELSGASTVAPAVVQFNGMIDTDSVDARAFIIVDGAPVPNPNQNVFLIELDYASGDPLRGLSNSEPPTIPLAITAQMAGSDVPEIAGPAGLELFNLATTPAYKAEVVELDGQSAIRILPNKPLDPQKRYVVVVTNEVKDINGDPISQSPSYANITDEGQPLGTSSLAPVRAIMNGLWETIATSYFALNNSVRVAQGGEALSADNIALSYSFTTSNDEKVLQYIAEPAAWFADQLTASVKVTTAKKTVGAAKFAANPEDESLTVKAGYDFNEDGEITAADFDVNGDTAFDASDFDWTGDGEFDYFDVAEATEFALAAFPLVNAEIDSSGTCPTDSGGEAFINCIAIGAASQLNDALPTPTPVGEFARSANDFSFDGQTPQAVALISAVTAPVIESVAANAGISPAPTVLALQGTVSLPYYLGTSGSDILTNSWQADNALAAGINAVLGVQIPQADPTNSTAVNYIFPFPKKQADVDVPVLFIYPQSTTTRGVVMFQHGIGTDRSAALTFGTALATLGYTVVAIDHPLHGIAAFTAEEQVGLGVRLLEGAGLDTATAESLAPALAEGKAAFDAALAGTPLDGLFDEPTRLSLVNTVANAGSTIPGLPPLEGERHFGVYAPAPGQISAIDYEAGIGDSGSLFLNLQNFLNTRDNFRQSVVDQMNLRVSLSNLDLSGAGGANLTGAPVNFVGHSLGTITGAPFVASMNANQLPVALANETGPLFGATFNDISAANMLTPGGGLIRLYENSPVFAPRVLAGLAANGLTQGDANLESYFNVAQAALDSFDPVNFADNLNETLSANPSFLYLLSEVEGDTFIPNAADEDLWGIAPLSGTFNTEGPNGTTIPVTVDSFSAPLAGSRPLSRTFDEGVDSTFFFTYLQAEHAPEDGEGSLSHLTPITAAPASAFGDMVFRTDTLFNPAP</sequence>
<keyword evidence="4" id="KW-1185">Reference proteome</keyword>
<dbReference type="RefSeq" id="WP_302910326.1">
    <property type="nucleotide sequence ID" value="NZ_JAUMIS010000002.1"/>
</dbReference>
<feature type="domain" description="Bacterial virulence factor lipase N-terminal" evidence="2">
    <location>
        <begin position="192"/>
        <end position="269"/>
    </location>
</feature>
<comment type="caution">
    <text evidence="3">The sequence shown here is derived from an EMBL/GenBank/DDBJ whole genome shotgun (WGS) entry which is preliminary data.</text>
</comment>
<dbReference type="Proteomes" id="UP001168640">
    <property type="component" value="Unassembled WGS sequence"/>
</dbReference>
<dbReference type="InterPro" id="IPR025920">
    <property type="entry name" value="Lipase_bact_N"/>
</dbReference>
<evidence type="ECO:0000313" key="3">
    <source>
        <dbReference type="EMBL" id="MDO3722706.1"/>
    </source>
</evidence>
<dbReference type="Pfam" id="PF12262">
    <property type="entry name" value="Lipase_bact_N"/>
    <property type="match status" value="1"/>
</dbReference>
<accession>A0ABT8W3A9</accession>
<protein>
    <recommendedName>
        <fullName evidence="2">Bacterial virulence factor lipase N-terminal domain-containing protein</fullName>
    </recommendedName>
</protein>
<keyword evidence="1" id="KW-0732">Signal</keyword>
<dbReference type="InterPro" id="IPR029058">
    <property type="entry name" value="AB_hydrolase_fold"/>
</dbReference>
<name>A0ABT8W3A9_9GAMM</name>
<feature type="signal peptide" evidence="1">
    <location>
        <begin position="1"/>
        <end position="24"/>
    </location>
</feature>
<dbReference type="SUPFAM" id="SSF53474">
    <property type="entry name" value="alpha/beta-Hydrolases"/>
    <property type="match status" value="1"/>
</dbReference>
<feature type="chain" id="PRO_5045998701" description="Bacterial virulence factor lipase N-terminal domain-containing protein" evidence="1">
    <location>
        <begin position="25"/>
        <end position="1005"/>
    </location>
</feature>
<evidence type="ECO:0000256" key="1">
    <source>
        <dbReference type="SAM" id="SignalP"/>
    </source>
</evidence>
<dbReference type="Gene3D" id="3.40.50.1820">
    <property type="entry name" value="alpha/beta hydrolase"/>
    <property type="match status" value="1"/>
</dbReference>
<dbReference type="PROSITE" id="PS51257">
    <property type="entry name" value="PROKAR_LIPOPROTEIN"/>
    <property type="match status" value="1"/>
</dbReference>
<gene>
    <name evidence="3" type="ORF">QVZ43_13350</name>
</gene>
<proteinExistence type="predicted"/>